<dbReference type="PANTHER" id="PTHR11006:SF53">
    <property type="entry name" value="PROTEIN ARGININE N-METHYLTRANSFERASE 3"/>
    <property type="match status" value="1"/>
</dbReference>
<comment type="subcellular location">
    <subcellularLocation>
        <location evidence="1">Cytoplasm</location>
        <location evidence="1">Cytosol</location>
    </subcellularLocation>
</comment>
<dbReference type="FunFam" id="3.40.50.150:FF:000003">
    <property type="entry name" value="Blast:Protein arginine N-methyltransferase 1"/>
    <property type="match status" value="1"/>
</dbReference>
<keyword evidence="8" id="KW-0863">Zinc-finger</keyword>
<organism evidence="15 16">
    <name type="scientific">Chrysemys picta bellii</name>
    <name type="common">Western painted turtle</name>
    <name type="synonym">Emys bellii</name>
    <dbReference type="NCBI Taxonomy" id="8478"/>
    <lineage>
        <taxon>Eukaryota</taxon>
        <taxon>Metazoa</taxon>
        <taxon>Chordata</taxon>
        <taxon>Craniata</taxon>
        <taxon>Vertebrata</taxon>
        <taxon>Euteleostomi</taxon>
        <taxon>Archelosauria</taxon>
        <taxon>Testudinata</taxon>
        <taxon>Testudines</taxon>
        <taxon>Cryptodira</taxon>
        <taxon>Durocryptodira</taxon>
        <taxon>Testudinoidea</taxon>
        <taxon>Emydidae</taxon>
        <taxon>Chrysemys</taxon>
    </lineage>
</organism>
<dbReference type="PROSITE" id="PS51678">
    <property type="entry name" value="SAM_MT_PRMT"/>
    <property type="match status" value="1"/>
</dbReference>
<comment type="catalytic activity">
    <reaction evidence="10">
        <text>L-arginyl-[protein] + 2 S-adenosyl-L-methionine = N(omega),N(omega)-dimethyl-L-arginyl-[protein] + 2 S-adenosyl-L-homocysteine + 2 H(+)</text>
        <dbReference type="Rhea" id="RHEA:48096"/>
        <dbReference type="Rhea" id="RHEA-COMP:10532"/>
        <dbReference type="Rhea" id="RHEA-COMP:11991"/>
        <dbReference type="ChEBI" id="CHEBI:15378"/>
        <dbReference type="ChEBI" id="CHEBI:29965"/>
        <dbReference type="ChEBI" id="CHEBI:57856"/>
        <dbReference type="ChEBI" id="CHEBI:59789"/>
        <dbReference type="ChEBI" id="CHEBI:61897"/>
        <dbReference type="EC" id="2.1.1.319"/>
    </reaction>
    <physiologicalReaction direction="left-to-right" evidence="10">
        <dbReference type="Rhea" id="RHEA:48097"/>
    </physiologicalReaction>
</comment>
<dbReference type="GO" id="GO:0035242">
    <property type="term" value="F:protein-arginine omega-N asymmetric methyltransferase activity"/>
    <property type="evidence" value="ECO:0007669"/>
    <property type="project" value="UniProtKB-EC"/>
</dbReference>
<dbReference type="GO" id="GO:0008270">
    <property type="term" value="F:zinc ion binding"/>
    <property type="evidence" value="ECO:0007669"/>
    <property type="project" value="UniProtKB-KW"/>
</dbReference>
<evidence type="ECO:0000256" key="4">
    <source>
        <dbReference type="ARBA" id="ARBA00022603"/>
    </source>
</evidence>
<keyword evidence="6 12" id="KW-0949">S-adenosyl-L-methionine</keyword>
<dbReference type="EC" id="2.1.1.319" evidence="2"/>
<dbReference type="CTD" id="10196"/>
<feature type="compositionally biased region" description="Acidic residues" evidence="13">
    <location>
        <begin position="52"/>
        <end position="74"/>
    </location>
</feature>
<dbReference type="InterPro" id="IPR025799">
    <property type="entry name" value="Arg_MeTrfase"/>
</dbReference>
<dbReference type="PROSITE" id="PS00028">
    <property type="entry name" value="ZINC_FINGER_C2H2_1"/>
    <property type="match status" value="1"/>
</dbReference>
<dbReference type="FunFam" id="2.70.160.11:FF:000005">
    <property type="entry name" value="protein arginine N-methyltransferase 3 isoform X2"/>
    <property type="match status" value="1"/>
</dbReference>
<accession>A0A8C3HK36</accession>
<dbReference type="Gene3D" id="3.40.50.150">
    <property type="entry name" value="Vaccinia Virus protein VP39"/>
    <property type="match status" value="1"/>
</dbReference>
<dbReference type="Pfam" id="PF21137">
    <property type="entry name" value="ANM3_C2H2_Zf"/>
    <property type="match status" value="1"/>
</dbReference>
<proteinExistence type="predicted"/>
<dbReference type="Pfam" id="PF22528">
    <property type="entry name" value="PRMT_C"/>
    <property type="match status" value="1"/>
</dbReference>
<dbReference type="GeneID" id="101943047"/>
<evidence type="ECO:0000313" key="16">
    <source>
        <dbReference type="Proteomes" id="UP000694380"/>
    </source>
</evidence>
<dbReference type="Proteomes" id="UP000694380">
    <property type="component" value="Unplaced"/>
</dbReference>
<dbReference type="GO" id="GO:0005634">
    <property type="term" value="C:nucleus"/>
    <property type="evidence" value="ECO:0007669"/>
    <property type="project" value="TreeGrafter"/>
</dbReference>
<dbReference type="Gene3D" id="2.70.160.11">
    <property type="entry name" value="Hnrnp arginine n-methyltransferase1"/>
    <property type="match status" value="1"/>
</dbReference>
<feature type="region of interest" description="Disordered" evidence="13">
    <location>
        <begin position="41"/>
        <end position="74"/>
    </location>
</feature>
<dbReference type="GO" id="GO:0032259">
    <property type="term" value="P:methylation"/>
    <property type="evidence" value="ECO:0007669"/>
    <property type="project" value="UniProtKB-KW"/>
</dbReference>
<dbReference type="InterPro" id="IPR055135">
    <property type="entry name" value="PRMT_dom"/>
</dbReference>
<dbReference type="SUPFAM" id="SSF57667">
    <property type="entry name" value="beta-beta-alpha zinc fingers"/>
    <property type="match status" value="1"/>
</dbReference>
<dbReference type="GO" id="GO:0042054">
    <property type="term" value="F:histone methyltransferase activity"/>
    <property type="evidence" value="ECO:0007669"/>
    <property type="project" value="TreeGrafter"/>
</dbReference>
<dbReference type="InterPro" id="IPR049482">
    <property type="entry name" value="ANM3-like_C2H2_Zf"/>
</dbReference>
<dbReference type="InterPro" id="IPR013087">
    <property type="entry name" value="Znf_C2H2_type"/>
</dbReference>
<evidence type="ECO:0000313" key="15">
    <source>
        <dbReference type="Ensembl" id="ENSCPBP00000019423.1"/>
    </source>
</evidence>
<feature type="domain" description="C2H2-type" evidence="14">
    <location>
        <begin position="83"/>
        <end position="104"/>
    </location>
</feature>
<dbReference type="InterPro" id="IPR049009">
    <property type="entry name" value="ANM3_Znf-C2H2"/>
</dbReference>
<dbReference type="GeneTree" id="ENSGT00940000156825"/>
<evidence type="ECO:0000256" key="1">
    <source>
        <dbReference type="ARBA" id="ARBA00004514"/>
    </source>
</evidence>
<dbReference type="GO" id="GO:0005829">
    <property type="term" value="C:cytosol"/>
    <property type="evidence" value="ECO:0007669"/>
    <property type="project" value="UniProtKB-SubCell"/>
</dbReference>
<evidence type="ECO:0000256" key="3">
    <source>
        <dbReference type="ARBA" id="ARBA00022490"/>
    </source>
</evidence>
<keyword evidence="16" id="KW-1185">Reference proteome</keyword>
<evidence type="ECO:0000256" key="10">
    <source>
        <dbReference type="ARBA" id="ARBA00047384"/>
    </source>
</evidence>
<evidence type="ECO:0000259" key="14">
    <source>
        <dbReference type="PROSITE" id="PS00028"/>
    </source>
</evidence>
<evidence type="ECO:0000256" key="8">
    <source>
        <dbReference type="ARBA" id="ARBA00022771"/>
    </source>
</evidence>
<evidence type="ECO:0000256" key="9">
    <source>
        <dbReference type="ARBA" id="ARBA00022833"/>
    </source>
</evidence>
<sequence length="540" mass="60307">MAVAITRKWGRGGRCTPRTHVGGLPERGALRGVCMCSRAAPAAPGPGRPPVAEEEAEMPELSDSSGEEAWEDEEDLPERQTPCLFCDRLFSSAEDTFSHCKLVHQFNISNMIHKHALEFYGYIKLINFVRMKKPTAEYLNSLSSPLPWEEEEYLKPELEDDLLLQFDIEDLYASTNISEPNGLSDNTAILEQLKCTEHRAKLAETALARAQEDLQKMRQFAQDFVMNADVRSNSSSSSAIAELRDDEDGVYFSSYGHYGIHEEMLKVVLDVGCGTGILSMFAAKAGAKKVIAVDQSEIVYQAMDIIRLNNLEDTITLVKGRIEEVDLPVEKVDIIISEWMGYFLLFESMLDSVIYAKDKYLAEGGSVYPDICTISLVAIGDKNKHADRLAFWDDVYGFNMSCMKKAVIPEAVVEVVDPSTLISEASVVKRIDCHTTSIPDLEFSSDFTLTITENTVCTAVAGYFDIFFEKNCHNSVMFSTGPQCTKTHWKQTVFLLENPISVKTGEALRGKITVVKNRKDPRSLIITLSVNNTKQTYSLQ</sequence>
<keyword evidence="9" id="KW-0862">Zinc</keyword>
<dbReference type="InterPro" id="IPR029063">
    <property type="entry name" value="SAM-dependent_MTases_sf"/>
</dbReference>
<keyword evidence="4 12" id="KW-0489">Methyltransferase</keyword>
<evidence type="ECO:0000256" key="2">
    <source>
        <dbReference type="ARBA" id="ARBA00011925"/>
    </source>
</evidence>
<dbReference type="Pfam" id="PF06325">
    <property type="entry name" value="PrmA"/>
    <property type="match status" value="1"/>
</dbReference>
<protein>
    <recommendedName>
        <fullName evidence="2">type I protein arginine methyltransferase</fullName>
        <ecNumber evidence="2">2.1.1.319</ecNumber>
    </recommendedName>
</protein>
<evidence type="ECO:0000256" key="11">
    <source>
        <dbReference type="ARBA" id="ARBA00049303"/>
    </source>
</evidence>
<dbReference type="RefSeq" id="XP_065448647.1">
    <property type="nucleotide sequence ID" value="XM_065592575.1"/>
</dbReference>
<dbReference type="Ensembl" id="ENSCPBT00000022872.1">
    <property type="protein sequence ID" value="ENSCPBP00000019423.1"/>
    <property type="gene ID" value="ENSCPBG00000014034.1"/>
</dbReference>
<dbReference type="Pfam" id="PF21336">
    <property type="entry name" value="ANM3_zf-C2H2"/>
    <property type="match status" value="1"/>
</dbReference>
<keyword evidence="7" id="KW-0479">Metal-binding</keyword>
<dbReference type="SUPFAM" id="SSF53335">
    <property type="entry name" value="S-adenosyl-L-methionine-dependent methyltransferases"/>
    <property type="match status" value="1"/>
</dbReference>
<comment type="catalytic activity">
    <reaction evidence="11">
        <text>L-arginyl-[protein] + S-adenosyl-L-methionine = N(omega)-methyl-L-arginyl-[protein] + S-adenosyl-L-homocysteine + H(+)</text>
        <dbReference type="Rhea" id="RHEA:48100"/>
        <dbReference type="Rhea" id="RHEA-COMP:10532"/>
        <dbReference type="Rhea" id="RHEA-COMP:11990"/>
        <dbReference type="ChEBI" id="CHEBI:15378"/>
        <dbReference type="ChEBI" id="CHEBI:29965"/>
        <dbReference type="ChEBI" id="CHEBI:57856"/>
        <dbReference type="ChEBI" id="CHEBI:59789"/>
        <dbReference type="ChEBI" id="CHEBI:65280"/>
    </reaction>
    <physiologicalReaction direction="left-to-right" evidence="11">
        <dbReference type="Rhea" id="RHEA:48101"/>
    </physiologicalReaction>
</comment>
<name>A0A8C3HK36_CHRPI</name>
<evidence type="ECO:0000256" key="6">
    <source>
        <dbReference type="ARBA" id="ARBA00022691"/>
    </source>
</evidence>
<evidence type="ECO:0000256" key="5">
    <source>
        <dbReference type="ARBA" id="ARBA00022679"/>
    </source>
</evidence>
<evidence type="ECO:0000256" key="7">
    <source>
        <dbReference type="ARBA" id="ARBA00022723"/>
    </source>
</evidence>
<reference evidence="15" key="2">
    <citation type="submission" date="2025-09" db="UniProtKB">
        <authorList>
            <consortium name="Ensembl"/>
        </authorList>
    </citation>
    <scope>IDENTIFICATION</scope>
</reference>
<evidence type="ECO:0000256" key="13">
    <source>
        <dbReference type="SAM" id="MobiDB-lite"/>
    </source>
</evidence>
<reference evidence="15" key="1">
    <citation type="submission" date="2025-08" db="UniProtKB">
        <authorList>
            <consortium name="Ensembl"/>
        </authorList>
    </citation>
    <scope>IDENTIFICATION</scope>
</reference>
<dbReference type="InterPro" id="IPR036236">
    <property type="entry name" value="Znf_C2H2_sf"/>
</dbReference>
<dbReference type="PANTHER" id="PTHR11006">
    <property type="entry name" value="PROTEIN ARGININE N-METHYLTRANSFERASE"/>
    <property type="match status" value="1"/>
</dbReference>
<keyword evidence="5 12" id="KW-0808">Transferase</keyword>
<dbReference type="AlphaFoldDB" id="A0A8C3HK36"/>
<keyword evidence="3" id="KW-0963">Cytoplasm</keyword>
<gene>
    <name evidence="15" type="primary">PRMT3</name>
</gene>
<evidence type="ECO:0000256" key="12">
    <source>
        <dbReference type="PROSITE-ProRule" id="PRU01015"/>
    </source>
</evidence>
<dbReference type="CDD" id="cd02440">
    <property type="entry name" value="AdoMet_MTases"/>
    <property type="match status" value="1"/>
</dbReference>